<evidence type="ECO:0000313" key="4">
    <source>
        <dbReference type="Proteomes" id="UP000015480"/>
    </source>
</evidence>
<name>S5XYL7_PARAH</name>
<dbReference type="EMBL" id="CP006650">
    <property type="protein sequence ID" value="AGT08530.1"/>
    <property type="molecule type" value="Genomic_DNA"/>
</dbReference>
<dbReference type="InterPro" id="IPR036812">
    <property type="entry name" value="NAD(P)_OxRdtase_dom_sf"/>
</dbReference>
<dbReference type="HOGENOM" id="CLU_023205_2_0_5"/>
<keyword evidence="1 3" id="KW-0560">Oxidoreductase</keyword>
<dbReference type="CDD" id="cd19091">
    <property type="entry name" value="AKR_PsAKR"/>
    <property type="match status" value="1"/>
</dbReference>
<proteinExistence type="predicted"/>
<dbReference type="GO" id="GO:0016491">
    <property type="term" value="F:oxidoreductase activity"/>
    <property type="evidence" value="ECO:0007669"/>
    <property type="project" value="UniProtKB-KW"/>
</dbReference>
<dbReference type="PATRIC" id="fig|1367847.3.peg.1401"/>
<dbReference type="STRING" id="1367847.JCM7686_1429"/>
<dbReference type="EC" id="1.1.1.-" evidence="3"/>
<dbReference type="eggNOG" id="COG0667">
    <property type="taxonomic scope" value="Bacteria"/>
</dbReference>
<protein>
    <submittedName>
        <fullName evidence="3">Aldo/keto reductase</fullName>
        <ecNumber evidence="3">1.1.1.-</ecNumber>
    </submittedName>
</protein>
<evidence type="ECO:0000259" key="2">
    <source>
        <dbReference type="Pfam" id="PF00248"/>
    </source>
</evidence>
<dbReference type="KEGG" id="pami:JCM7686_1429"/>
<dbReference type="Pfam" id="PF00248">
    <property type="entry name" value="Aldo_ket_red"/>
    <property type="match status" value="1"/>
</dbReference>
<dbReference type="GO" id="GO:0005829">
    <property type="term" value="C:cytosol"/>
    <property type="evidence" value="ECO:0007669"/>
    <property type="project" value="TreeGrafter"/>
</dbReference>
<reference evidence="3 4" key="1">
    <citation type="journal article" date="2014" name="BMC Genomics">
        <title>Architecture and functions of a multipartite genome of the methylotrophic bacterium Paracoccus aminophilus JCM 7686, containing primary and secondary chromids.</title>
        <authorList>
            <person name="Dziewit L."/>
            <person name="Czarnecki J."/>
            <person name="Wibberg D."/>
            <person name="Radlinska M."/>
            <person name="Mrozek P."/>
            <person name="Szymczak M."/>
            <person name="Schluter A."/>
            <person name="Puhler A."/>
            <person name="Bartosik D."/>
        </authorList>
    </citation>
    <scope>NUCLEOTIDE SEQUENCE [LARGE SCALE GENOMIC DNA]</scope>
    <source>
        <strain evidence="3">JCM 7686</strain>
    </source>
</reference>
<keyword evidence="4" id="KW-1185">Reference proteome</keyword>
<dbReference type="FunFam" id="3.20.20.100:FF:000004">
    <property type="entry name" value="Oxidoreductase, aldo/keto reductase"/>
    <property type="match status" value="1"/>
</dbReference>
<dbReference type="Proteomes" id="UP000015480">
    <property type="component" value="Chromosome"/>
</dbReference>
<dbReference type="PANTHER" id="PTHR43364:SF18">
    <property type="entry name" value="OXIDOREDUCTASE"/>
    <property type="match status" value="1"/>
</dbReference>
<dbReference type="Gene3D" id="3.20.20.100">
    <property type="entry name" value="NADP-dependent oxidoreductase domain"/>
    <property type="match status" value="1"/>
</dbReference>
<dbReference type="AlphaFoldDB" id="S5XYL7"/>
<gene>
    <name evidence="3" type="ORF">JCM7686_1429</name>
</gene>
<dbReference type="SUPFAM" id="SSF51430">
    <property type="entry name" value="NAD(P)-linked oxidoreductase"/>
    <property type="match status" value="1"/>
</dbReference>
<dbReference type="PANTHER" id="PTHR43364">
    <property type="entry name" value="NADH-SPECIFIC METHYLGLYOXAL REDUCTASE-RELATED"/>
    <property type="match status" value="1"/>
</dbReference>
<sequence length="386" mass="41435">MRGSCKDLRGSASRDPAGPPYLCLTPAALGPGVTSDKKEYPMRYRTLGPSGLLVSELCLGTMTFGGSGGMWGQIGQLQQDEADALVKAAVDAGINFIDTANVYAGGESERILGQSIRNLGIPRDDLVIATKVLGVMGEGPNARGASRAHIMAEAKASLARLQMDHIDLYQIHGFDPLTPITETLEALDTLVRQGHVRYIGLSNWAAWQIVKAVGIAEARKLAPILSLQAYYTLVGRDLEREIVPMLQSEGIGLMVWSPLAGGFLSGKYSDGTSSNEGRRASFDFPPVDLERGDAAIAVMREIAAAKGCTVAQVALAWLLHQPVVTSVIVGAKRIDQLQDNIRSTEVTLDAEDLAALDAVTRLPAEYPGWMLERQSQYRASHLPQKG</sequence>
<feature type="domain" description="NADP-dependent oxidoreductase" evidence="2">
    <location>
        <begin position="56"/>
        <end position="359"/>
    </location>
</feature>
<evidence type="ECO:0000256" key="1">
    <source>
        <dbReference type="ARBA" id="ARBA00023002"/>
    </source>
</evidence>
<evidence type="ECO:0000313" key="3">
    <source>
        <dbReference type="EMBL" id="AGT08530.1"/>
    </source>
</evidence>
<organism evidence="3 4">
    <name type="scientific">Paracoccus aminophilus JCM 7686</name>
    <dbReference type="NCBI Taxonomy" id="1367847"/>
    <lineage>
        <taxon>Bacteria</taxon>
        <taxon>Pseudomonadati</taxon>
        <taxon>Pseudomonadota</taxon>
        <taxon>Alphaproteobacteria</taxon>
        <taxon>Rhodobacterales</taxon>
        <taxon>Paracoccaceae</taxon>
        <taxon>Paracoccus</taxon>
    </lineage>
</organism>
<accession>S5XYL7</accession>
<dbReference type="InterPro" id="IPR023210">
    <property type="entry name" value="NADP_OxRdtase_dom"/>
</dbReference>
<dbReference type="InterPro" id="IPR050523">
    <property type="entry name" value="AKR_Detox_Biosynth"/>
</dbReference>